<dbReference type="PROSITE" id="PS50021">
    <property type="entry name" value="CH"/>
    <property type="match status" value="1"/>
</dbReference>
<reference evidence="3 5" key="1">
    <citation type="journal article" date="2012" name="Nature">
        <title>Algal genomes reveal evolutionary mosaicism and the fate of nucleomorphs.</title>
        <authorList>
            <consortium name="DOE Joint Genome Institute"/>
            <person name="Curtis B.A."/>
            <person name="Tanifuji G."/>
            <person name="Burki F."/>
            <person name="Gruber A."/>
            <person name="Irimia M."/>
            <person name="Maruyama S."/>
            <person name="Arias M.C."/>
            <person name="Ball S.G."/>
            <person name="Gile G.H."/>
            <person name="Hirakawa Y."/>
            <person name="Hopkins J.F."/>
            <person name="Kuo A."/>
            <person name="Rensing S.A."/>
            <person name="Schmutz J."/>
            <person name="Symeonidi A."/>
            <person name="Elias M."/>
            <person name="Eveleigh R.J."/>
            <person name="Herman E.K."/>
            <person name="Klute M.J."/>
            <person name="Nakayama T."/>
            <person name="Obornik M."/>
            <person name="Reyes-Prieto A."/>
            <person name="Armbrust E.V."/>
            <person name="Aves S.J."/>
            <person name="Beiko R.G."/>
            <person name="Coutinho P."/>
            <person name="Dacks J.B."/>
            <person name="Durnford D.G."/>
            <person name="Fast N.M."/>
            <person name="Green B.R."/>
            <person name="Grisdale C.J."/>
            <person name="Hempel F."/>
            <person name="Henrissat B."/>
            <person name="Hoppner M.P."/>
            <person name="Ishida K."/>
            <person name="Kim E."/>
            <person name="Koreny L."/>
            <person name="Kroth P.G."/>
            <person name="Liu Y."/>
            <person name="Malik S.B."/>
            <person name="Maier U.G."/>
            <person name="McRose D."/>
            <person name="Mock T."/>
            <person name="Neilson J.A."/>
            <person name="Onodera N.T."/>
            <person name="Poole A.M."/>
            <person name="Pritham E.J."/>
            <person name="Richards T.A."/>
            <person name="Rocap G."/>
            <person name="Roy S.W."/>
            <person name="Sarai C."/>
            <person name="Schaack S."/>
            <person name="Shirato S."/>
            <person name="Slamovits C.H."/>
            <person name="Spencer D.F."/>
            <person name="Suzuki S."/>
            <person name="Worden A.Z."/>
            <person name="Zauner S."/>
            <person name="Barry K."/>
            <person name="Bell C."/>
            <person name="Bharti A.K."/>
            <person name="Crow J.A."/>
            <person name="Grimwood J."/>
            <person name="Kramer R."/>
            <person name="Lindquist E."/>
            <person name="Lucas S."/>
            <person name="Salamov A."/>
            <person name="McFadden G.I."/>
            <person name="Lane C.E."/>
            <person name="Keeling P.J."/>
            <person name="Gray M.W."/>
            <person name="Grigoriev I.V."/>
            <person name="Archibald J.M."/>
        </authorList>
    </citation>
    <scope>NUCLEOTIDE SEQUENCE</scope>
    <source>
        <strain evidence="3 5">CCMP2712</strain>
    </source>
</reference>
<dbReference type="Proteomes" id="UP000011087">
    <property type="component" value="Unassembled WGS sequence"/>
</dbReference>
<dbReference type="Pfam" id="PF00307">
    <property type="entry name" value="CH"/>
    <property type="match status" value="1"/>
</dbReference>
<dbReference type="KEGG" id="gtt:GUITHDRAFT_144071"/>
<feature type="domain" description="Calponin-homology (CH)" evidence="2">
    <location>
        <begin position="6"/>
        <end position="112"/>
    </location>
</feature>
<dbReference type="InterPro" id="IPR036872">
    <property type="entry name" value="CH_dom_sf"/>
</dbReference>
<keyword evidence="1" id="KW-0175">Coiled coil</keyword>
<sequence>MGRAAAAGERQVARWLQSRGLTDVDAERVEERLKDGVLLGNLLLGLDPGLDMRGFNRRVLSRKPALSNLEMILSAVWRKGALGKAMPSAAEIYDGRRDKIFSLLRMIIEVYVLRPARKKHREMLQWIHKVISPYNMELPKNVLSADLDSPTGVTTVWQALSNGVVLKVEEEKQDQQEEEMISVIIEPKEFLLRPSDDIFLLQLNLIFTCLYNRHGQHAGIDVLSLGELRLKDQKLYAEQDETCCRFKDHNRLQERLNRIMAAHSARADDLTRAKALLEDECKELLEIRYEKAMEAVRG</sequence>
<dbReference type="EMBL" id="JH993046">
    <property type="protein sequence ID" value="EKX38680.1"/>
    <property type="molecule type" value="Genomic_DNA"/>
</dbReference>
<reference evidence="4" key="3">
    <citation type="submission" date="2016-03" db="UniProtKB">
        <authorList>
            <consortium name="EnsemblProtists"/>
        </authorList>
    </citation>
    <scope>IDENTIFICATION</scope>
</reference>
<dbReference type="HOGENOM" id="CLU_935231_0_0_1"/>
<dbReference type="eggNOG" id="ENOG502SG1N">
    <property type="taxonomic scope" value="Eukaryota"/>
</dbReference>
<dbReference type="GeneID" id="17295448"/>
<dbReference type="AlphaFoldDB" id="L1IS77"/>
<name>L1IS77_GUITC</name>
<evidence type="ECO:0000259" key="2">
    <source>
        <dbReference type="PROSITE" id="PS50021"/>
    </source>
</evidence>
<dbReference type="EnsemblProtists" id="EKX38680">
    <property type="protein sequence ID" value="EKX38680"/>
    <property type="gene ID" value="GUITHDRAFT_144071"/>
</dbReference>
<evidence type="ECO:0000313" key="4">
    <source>
        <dbReference type="EnsemblProtists" id="EKX38680"/>
    </source>
</evidence>
<dbReference type="PaxDb" id="55529-EKX38680"/>
<evidence type="ECO:0000256" key="1">
    <source>
        <dbReference type="SAM" id="Coils"/>
    </source>
</evidence>
<dbReference type="SUPFAM" id="SSF47576">
    <property type="entry name" value="Calponin-homology domain, CH-domain"/>
    <property type="match status" value="1"/>
</dbReference>
<reference evidence="5" key="2">
    <citation type="submission" date="2012-11" db="EMBL/GenBank/DDBJ databases">
        <authorList>
            <person name="Kuo A."/>
            <person name="Curtis B.A."/>
            <person name="Tanifuji G."/>
            <person name="Burki F."/>
            <person name="Gruber A."/>
            <person name="Irimia M."/>
            <person name="Maruyama S."/>
            <person name="Arias M.C."/>
            <person name="Ball S.G."/>
            <person name="Gile G.H."/>
            <person name="Hirakawa Y."/>
            <person name="Hopkins J.F."/>
            <person name="Rensing S.A."/>
            <person name="Schmutz J."/>
            <person name="Symeonidi A."/>
            <person name="Elias M."/>
            <person name="Eveleigh R.J."/>
            <person name="Herman E.K."/>
            <person name="Klute M.J."/>
            <person name="Nakayama T."/>
            <person name="Obornik M."/>
            <person name="Reyes-Prieto A."/>
            <person name="Armbrust E.V."/>
            <person name="Aves S.J."/>
            <person name="Beiko R.G."/>
            <person name="Coutinho P."/>
            <person name="Dacks J.B."/>
            <person name="Durnford D.G."/>
            <person name="Fast N.M."/>
            <person name="Green B.R."/>
            <person name="Grisdale C."/>
            <person name="Hempe F."/>
            <person name="Henrissat B."/>
            <person name="Hoppner M.P."/>
            <person name="Ishida K.-I."/>
            <person name="Kim E."/>
            <person name="Koreny L."/>
            <person name="Kroth P.G."/>
            <person name="Liu Y."/>
            <person name="Malik S.-B."/>
            <person name="Maier U.G."/>
            <person name="McRose D."/>
            <person name="Mock T."/>
            <person name="Neilson J.A."/>
            <person name="Onodera N.T."/>
            <person name="Poole A.M."/>
            <person name="Pritham E.J."/>
            <person name="Richards T.A."/>
            <person name="Rocap G."/>
            <person name="Roy S.W."/>
            <person name="Sarai C."/>
            <person name="Schaack S."/>
            <person name="Shirato S."/>
            <person name="Slamovits C.H."/>
            <person name="Spencer D.F."/>
            <person name="Suzuki S."/>
            <person name="Worden A.Z."/>
            <person name="Zauner S."/>
            <person name="Barry K."/>
            <person name="Bell C."/>
            <person name="Bharti A.K."/>
            <person name="Crow J.A."/>
            <person name="Grimwood J."/>
            <person name="Kramer R."/>
            <person name="Lindquist E."/>
            <person name="Lucas S."/>
            <person name="Salamov A."/>
            <person name="McFadden G.I."/>
            <person name="Lane C.E."/>
            <person name="Keeling P.J."/>
            <person name="Gray M.W."/>
            <person name="Grigoriev I.V."/>
            <person name="Archibald J.M."/>
        </authorList>
    </citation>
    <scope>NUCLEOTIDE SEQUENCE</scope>
    <source>
        <strain evidence="5">CCMP2712</strain>
    </source>
</reference>
<dbReference type="InterPro" id="IPR001715">
    <property type="entry name" value="CH_dom"/>
</dbReference>
<gene>
    <name evidence="3" type="ORF">GUITHDRAFT_144071</name>
</gene>
<dbReference type="Gene3D" id="1.10.418.10">
    <property type="entry name" value="Calponin-like domain"/>
    <property type="match status" value="1"/>
</dbReference>
<dbReference type="OrthoDB" id="78477at2759"/>
<evidence type="ECO:0000313" key="5">
    <source>
        <dbReference type="Proteomes" id="UP000011087"/>
    </source>
</evidence>
<protein>
    <recommendedName>
        <fullName evidence="2">Calponin-homology (CH) domain-containing protein</fullName>
    </recommendedName>
</protein>
<dbReference type="RefSeq" id="XP_005825660.1">
    <property type="nucleotide sequence ID" value="XM_005825603.1"/>
</dbReference>
<evidence type="ECO:0000313" key="3">
    <source>
        <dbReference type="EMBL" id="EKX38680.1"/>
    </source>
</evidence>
<proteinExistence type="predicted"/>
<organism evidence="3">
    <name type="scientific">Guillardia theta (strain CCMP2712)</name>
    <name type="common">Cryptophyte</name>
    <dbReference type="NCBI Taxonomy" id="905079"/>
    <lineage>
        <taxon>Eukaryota</taxon>
        <taxon>Cryptophyceae</taxon>
        <taxon>Pyrenomonadales</taxon>
        <taxon>Geminigeraceae</taxon>
        <taxon>Guillardia</taxon>
    </lineage>
</organism>
<accession>L1IS77</accession>
<feature type="coiled-coil region" evidence="1">
    <location>
        <begin position="260"/>
        <end position="287"/>
    </location>
</feature>
<keyword evidence="5" id="KW-1185">Reference proteome</keyword>